<sequence>MRVLSIKYRFCALVDPMTYDSFDIKGGRSLKAIVQIHLASGSPYLELYVQLSLPNEAFATSTSIAVREEHTTSTRHSVSRRQNTEAPMFGGSMEYTTPARQSWLAIHIDSRRYETSTRRDDVLSTMSTGEGTLYVADHGGLDDESNVDPPREPGLDSVEVVLFSEPRLIPTEPKDGEGGSDEEKEDLRFRERRHRPTPYRQCVTIETTYGFV</sequence>
<name>A0ABR0PP00_GOSAR</name>
<protein>
    <recommendedName>
        <fullName evidence="4">C2 NT-type domain-containing protein</fullName>
    </recommendedName>
</protein>
<comment type="caution">
    <text evidence="2">The sequence shown here is derived from an EMBL/GenBank/DDBJ whole genome shotgun (WGS) entry which is preliminary data.</text>
</comment>
<organism evidence="2 3">
    <name type="scientific">Gossypium arboreum</name>
    <name type="common">Tree cotton</name>
    <name type="synonym">Gossypium nanking</name>
    <dbReference type="NCBI Taxonomy" id="29729"/>
    <lineage>
        <taxon>Eukaryota</taxon>
        <taxon>Viridiplantae</taxon>
        <taxon>Streptophyta</taxon>
        <taxon>Embryophyta</taxon>
        <taxon>Tracheophyta</taxon>
        <taxon>Spermatophyta</taxon>
        <taxon>Magnoliopsida</taxon>
        <taxon>eudicotyledons</taxon>
        <taxon>Gunneridae</taxon>
        <taxon>Pentapetalae</taxon>
        <taxon>rosids</taxon>
        <taxon>malvids</taxon>
        <taxon>Malvales</taxon>
        <taxon>Malvaceae</taxon>
        <taxon>Malvoideae</taxon>
        <taxon>Gossypium</taxon>
    </lineage>
</organism>
<dbReference type="EMBL" id="JARKNE010000006">
    <property type="protein sequence ID" value="KAK5826147.1"/>
    <property type="molecule type" value="Genomic_DNA"/>
</dbReference>
<gene>
    <name evidence="2" type="ORF">PVK06_021058</name>
</gene>
<proteinExistence type="predicted"/>
<feature type="region of interest" description="Disordered" evidence="1">
    <location>
        <begin position="164"/>
        <end position="193"/>
    </location>
</feature>
<evidence type="ECO:0000313" key="2">
    <source>
        <dbReference type="EMBL" id="KAK5826147.1"/>
    </source>
</evidence>
<dbReference type="Proteomes" id="UP001358586">
    <property type="component" value="Chromosome 6"/>
</dbReference>
<evidence type="ECO:0000313" key="3">
    <source>
        <dbReference type="Proteomes" id="UP001358586"/>
    </source>
</evidence>
<evidence type="ECO:0008006" key="4">
    <source>
        <dbReference type="Google" id="ProtNLM"/>
    </source>
</evidence>
<evidence type="ECO:0000256" key="1">
    <source>
        <dbReference type="SAM" id="MobiDB-lite"/>
    </source>
</evidence>
<reference evidence="2 3" key="1">
    <citation type="submission" date="2023-03" db="EMBL/GenBank/DDBJ databases">
        <title>WGS of Gossypium arboreum.</title>
        <authorList>
            <person name="Yu D."/>
        </authorList>
    </citation>
    <scope>NUCLEOTIDE SEQUENCE [LARGE SCALE GENOMIC DNA]</scope>
    <source>
        <tissue evidence="2">Leaf</tissue>
    </source>
</reference>
<keyword evidence="3" id="KW-1185">Reference proteome</keyword>
<accession>A0ABR0PP00</accession>